<keyword evidence="3" id="KW-1185">Reference proteome</keyword>
<name>A0A1U7DK97_9RHOB</name>
<evidence type="ECO:0000313" key="3">
    <source>
        <dbReference type="Proteomes" id="UP000187266"/>
    </source>
</evidence>
<feature type="compositionally biased region" description="Basic and acidic residues" evidence="1">
    <location>
        <begin position="57"/>
        <end position="66"/>
    </location>
</feature>
<dbReference type="NCBIfam" id="TIGR01409">
    <property type="entry name" value="TAT_signal_seq"/>
    <property type="match status" value="1"/>
</dbReference>
<dbReference type="RefSeq" id="WP_076980442.1">
    <property type="nucleotide sequence ID" value="NZ_CP019124.1"/>
</dbReference>
<dbReference type="InterPro" id="IPR019546">
    <property type="entry name" value="TAT_signal_bac_arc"/>
</dbReference>
<feature type="region of interest" description="Disordered" evidence="1">
    <location>
        <begin position="1"/>
        <end position="66"/>
    </location>
</feature>
<dbReference type="EMBL" id="CP019124">
    <property type="protein sequence ID" value="APX90424.1"/>
    <property type="molecule type" value="Genomic_DNA"/>
</dbReference>
<proteinExistence type="predicted"/>
<feature type="compositionally biased region" description="Low complexity" evidence="1">
    <location>
        <begin position="34"/>
        <end position="54"/>
    </location>
</feature>
<dbReference type="Proteomes" id="UP000187266">
    <property type="component" value="Chromosome"/>
</dbReference>
<dbReference type="AlphaFoldDB" id="A0A1U7DK97"/>
<organism evidence="2 3">
    <name type="scientific">Brevirhabdus pacifica</name>
    <dbReference type="NCBI Taxonomy" id="1267768"/>
    <lineage>
        <taxon>Bacteria</taxon>
        <taxon>Pseudomonadati</taxon>
        <taxon>Pseudomonadota</taxon>
        <taxon>Alphaproteobacteria</taxon>
        <taxon>Rhodobacterales</taxon>
        <taxon>Paracoccaceae</taxon>
        <taxon>Brevirhabdus</taxon>
    </lineage>
</organism>
<evidence type="ECO:0000256" key="1">
    <source>
        <dbReference type="SAM" id="MobiDB-lite"/>
    </source>
</evidence>
<protein>
    <submittedName>
        <fullName evidence="2">Uncharacterized protein</fullName>
    </submittedName>
</protein>
<dbReference type="PROSITE" id="PS51318">
    <property type="entry name" value="TAT"/>
    <property type="match status" value="1"/>
</dbReference>
<gene>
    <name evidence="2" type="ORF">BV394_12365</name>
</gene>
<reference evidence="2 3" key="1">
    <citation type="submission" date="2017-01" db="EMBL/GenBank/DDBJ databases">
        <title>Genomic analysis of Xuhuaishuia manganoxidans DY6-4.</title>
        <authorList>
            <person name="Wang X."/>
        </authorList>
    </citation>
    <scope>NUCLEOTIDE SEQUENCE [LARGE SCALE GENOMIC DNA]</scope>
    <source>
        <strain evidence="2 3">DY6-4</strain>
    </source>
</reference>
<dbReference type="STRING" id="1267768.BV394_12365"/>
<evidence type="ECO:0000313" key="2">
    <source>
        <dbReference type="EMBL" id="APX90424.1"/>
    </source>
</evidence>
<sequence>MSDEVPHAPKPPRPQANRPGPGISRRGLLGGTGALAASVAAGPAAATPDAAPTGPKGRHDPQIADTDHIRTYYALARG</sequence>
<accession>A0A1U7DK97</accession>
<accession>A0A2M9DCG8</accession>
<dbReference type="InterPro" id="IPR006311">
    <property type="entry name" value="TAT_signal"/>
</dbReference>